<reference evidence="2" key="1">
    <citation type="submission" date="2010-08" db="EMBL/GenBank/DDBJ databases">
        <authorList>
            <consortium name="Caenorhabditis japonica Sequencing Consortium"/>
            <person name="Wilson R.K."/>
        </authorList>
    </citation>
    <scope>NUCLEOTIDE SEQUENCE [LARGE SCALE GENOMIC DNA]</scope>
    <source>
        <strain evidence="2">DF5081</strain>
    </source>
</reference>
<dbReference type="Gene3D" id="3.30.420.10">
    <property type="entry name" value="Ribonuclease H-like superfamily/Ribonuclease H"/>
    <property type="match status" value="1"/>
</dbReference>
<dbReference type="Proteomes" id="UP000005237">
    <property type="component" value="Unassembled WGS sequence"/>
</dbReference>
<reference evidence="1" key="2">
    <citation type="submission" date="2022-06" db="UniProtKB">
        <authorList>
            <consortium name="EnsemblMetazoa"/>
        </authorList>
    </citation>
    <scope>IDENTIFICATION</scope>
    <source>
        <strain evidence="1">DF5081</strain>
    </source>
</reference>
<evidence type="ECO:0000313" key="2">
    <source>
        <dbReference type="Proteomes" id="UP000005237"/>
    </source>
</evidence>
<keyword evidence="2" id="KW-1185">Reference proteome</keyword>
<organism evidence="1 2">
    <name type="scientific">Caenorhabditis japonica</name>
    <dbReference type="NCBI Taxonomy" id="281687"/>
    <lineage>
        <taxon>Eukaryota</taxon>
        <taxon>Metazoa</taxon>
        <taxon>Ecdysozoa</taxon>
        <taxon>Nematoda</taxon>
        <taxon>Chromadorea</taxon>
        <taxon>Rhabditida</taxon>
        <taxon>Rhabditina</taxon>
        <taxon>Rhabditomorpha</taxon>
        <taxon>Rhabditoidea</taxon>
        <taxon>Rhabditidae</taxon>
        <taxon>Peloderinae</taxon>
        <taxon>Caenorhabditis</taxon>
    </lineage>
</organism>
<dbReference type="PANTHER" id="PTHR46068">
    <property type="entry name" value="PROTEIN CBG27172"/>
    <property type="match status" value="1"/>
</dbReference>
<evidence type="ECO:0000313" key="1">
    <source>
        <dbReference type="EnsemblMetazoa" id="CJA15009.1"/>
    </source>
</evidence>
<dbReference type="AlphaFoldDB" id="A0A8R1HZ35"/>
<proteinExistence type="predicted"/>
<accession>A0A8R1HZ35</accession>
<dbReference type="GO" id="GO:0003676">
    <property type="term" value="F:nucleic acid binding"/>
    <property type="evidence" value="ECO:0007669"/>
    <property type="project" value="InterPro"/>
</dbReference>
<protein>
    <submittedName>
        <fullName evidence="1">Uncharacterized protein</fullName>
    </submittedName>
</protein>
<dbReference type="PANTHER" id="PTHR46068:SF1">
    <property type="entry name" value="TRANSPOSASE IS30-LIKE HTH DOMAIN-CONTAINING PROTEIN"/>
    <property type="match status" value="1"/>
</dbReference>
<dbReference type="EnsemblMetazoa" id="CJA15009.1">
    <property type="protein sequence ID" value="CJA15009.1"/>
    <property type="gene ID" value="WBGene00134213"/>
</dbReference>
<name>A0A8R1HZ35_CAEJA</name>
<dbReference type="OMA" id="AWENSDE"/>
<sequence length="78" mass="8830">MKKEDWPASSPDLNPLDYSVWGVLQNKVCAGPYSSVEALKKTLLEAWDKLPDEYLHATAEAYPRRLRDVIKAKGGRIE</sequence>
<dbReference type="InterPro" id="IPR036397">
    <property type="entry name" value="RNaseH_sf"/>
</dbReference>